<feature type="domain" description="OmpR/PhoB-type" evidence="2">
    <location>
        <begin position="243"/>
        <end position="309"/>
    </location>
</feature>
<dbReference type="EMBL" id="JAJAUY010000007">
    <property type="protein sequence ID" value="MCB5178405.1"/>
    <property type="molecule type" value="Genomic_DNA"/>
</dbReference>
<keyword evidence="4" id="KW-1185">Reference proteome</keyword>
<name>A0ABS8B1C6_9ACTN</name>
<dbReference type="Gene3D" id="3.30.450.40">
    <property type="match status" value="1"/>
</dbReference>
<dbReference type="SMART" id="SM00862">
    <property type="entry name" value="Trans_reg_C"/>
    <property type="match status" value="1"/>
</dbReference>
<dbReference type="InterPro" id="IPR003018">
    <property type="entry name" value="GAF"/>
</dbReference>
<gene>
    <name evidence="3" type="ORF">LG632_03250</name>
</gene>
<dbReference type="InterPro" id="IPR029016">
    <property type="entry name" value="GAF-like_dom_sf"/>
</dbReference>
<sequence>MTGPSVALPDGVDPAARTRELRGAHDAFTRHGRVQGRVRTVIAQSWRRCARARVSPESTARVELPGPELREYREEHPLARVMPVFRELIGAYAAHQEHLLAVCDARGSLLWVEGDTGTLTRAEGLGFVPGARWAESAMGTNAPGTAMAVGAPVQVFGPEHFSRQVHPWTCAAAPLRDPRTGELLGAVDITGGDGLAHPHSLAFVQAVARAAESQLALLEPAPPPAHGTLRALGRDEALLVLGGRRLRLGRRHSEIMALLAHRPEGWSGEELAIALYEDEAVAPVTLRAEMSRLRNLLGPGVLLSRPYRTAAPLRADFTAVTRRLATGAVSAALSGYAGPLLPGSTAPAVVRLRRRIEDAARAAVIARADCGLLADWVCSPWGEDDPAAWQALAAALPAHARPAALAHARTLDKELGAEPGAEPGVERGAWS</sequence>
<dbReference type="InterPro" id="IPR001867">
    <property type="entry name" value="OmpR/PhoB-type_DNA-bd"/>
</dbReference>
<comment type="caution">
    <text evidence="3">The sequence shown here is derived from an EMBL/GenBank/DDBJ whole genome shotgun (WGS) entry which is preliminary data.</text>
</comment>
<proteinExistence type="predicted"/>
<accession>A0ABS8B1C6</accession>
<evidence type="ECO:0000259" key="2">
    <source>
        <dbReference type="SMART" id="SM00862"/>
    </source>
</evidence>
<evidence type="ECO:0000313" key="4">
    <source>
        <dbReference type="Proteomes" id="UP001199054"/>
    </source>
</evidence>
<dbReference type="RefSeq" id="WP_226724945.1">
    <property type="nucleotide sequence ID" value="NZ_JAJAUY010000007.1"/>
</dbReference>
<dbReference type="Pfam" id="PF01590">
    <property type="entry name" value="GAF"/>
    <property type="match status" value="1"/>
</dbReference>
<reference evidence="3 4" key="1">
    <citation type="submission" date="2021-10" db="EMBL/GenBank/DDBJ databases">
        <title>Streptomyces sp. strain SMC 277, a novel streptomycete isolated from soil.</title>
        <authorList>
            <person name="Chanama M."/>
        </authorList>
    </citation>
    <scope>NUCLEOTIDE SEQUENCE [LARGE SCALE GENOMIC DNA]</scope>
    <source>
        <strain evidence="3 4">SMC 277</strain>
    </source>
</reference>
<dbReference type="Proteomes" id="UP001199054">
    <property type="component" value="Unassembled WGS sequence"/>
</dbReference>
<protein>
    <submittedName>
        <fullName evidence="3">GAF domain-containing protein</fullName>
    </submittedName>
</protein>
<evidence type="ECO:0000313" key="3">
    <source>
        <dbReference type="EMBL" id="MCB5178405.1"/>
    </source>
</evidence>
<organism evidence="3 4">
    <name type="scientific">Streptomyces antimicrobicus</name>
    <dbReference type="NCBI Taxonomy" id="2883108"/>
    <lineage>
        <taxon>Bacteria</taxon>
        <taxon>Bacillati</taxon>
        <taxon>Actinomycetota</taxon>
        <taxon>Actinomycetes</taxon>
        <taxon>Kitasatosporales</taxon>
        <taxon>Streptomycetaceae</taxon>
        <taxon>Streptomyces</taxon>
    </lineage>
</organism>
<evidence type="ECO:0000256" key="1">
    <source>
        <dbReference type="ARBA" id="ARBA00023125"/>
    </source>
</evidence>
<keyword evidence="1" id="KW-0238">DNA-binding</keyword>